<dbReference type="PANTHER" id="PTHR24166">
    <property type="entry name" value="ROLLING PEBBLES, ISOFORM B"/>
    <property type="match status" value="1"/>
</dbReference>
<evidence type="ECO:0000313" key="4">
    <source>
        <dbReference type="EMBL" id="CAB0037123.1"/>
    </source>
</evidence>
<evidence type="ECO:0000313" key="5">
    <source>
        <dbReference type="Proteomes" id="UP000479190"/>
    </source>
</evidence>
<dbReference type="InterPro" id="IPR036770">
    <property type="entry name" value="Ankyrin_rpt-contain_sf"/>
</dbReference>
<reference evidence="4 5" key="1">
    <citation type="submission" date="2020-02" db="EMBL/GenBank/DDBJ databases">
        <authorList>
            <person name="Ferguson B K."/>
        </authorList>
    </citation>
    <scope>NUCLEOTIDE SEQUENCE [LARGE SCALE GENOMIC DNA]</scope>
</reference>
<dbReference type="OrthoDB" id="5402602at2759"/>
<evidence type="ECO:0000256" key="2">
    <source>
        <dbReference type="ARBA" id="ARBA00023043"/>
    </source>
</evidence>
<dbReference type="PANTHER" id="PTHR24166:SF48">
    <property type="entry name" value="PROTEIN VAPYRIN"/>
    <property type="match status" value="1"/>
</dbReference>
<dbReference type="Proteomes" id="UP000479190">
    <property type="component" value="Unassembled WGS sequence"/>
</dbReference>
<evidence type="ECO:0000256" key="3">
    <source>
        <dbReference type="SAM" id="MobiDB-lite"/>
    </source>
</evidence>
<name>A0A6H5IK51_9HYME</name>
<dbReference type="Gene3D" id="1.25.40.20">
    <property type="entry name" value="Ankyrin repeat-containing domain"/>
    <property type="match status" value="1"/>
</dbReference>
<dbReference type="PROSITE" id="PS51257">
    <property type="entry name" value="PROKAR_LIPOPROTEIN"/>
    <property type="match status" value="1"/>
</dbReference>
<sequence>MDDDRELVTTVKKACPVSISLSFGCISSLRAVCYTRSRGSFRTRSNEKNKVIPYTVYCERNRKTSLGVRLIQTNDDRQNRSGWKTSHRVRGSHGLRARARRRRRRARPADVASHDGAAWRGLHGSPTDQLPFSSLQQIRPQLHGRRGLDAFSCGLRKGLGRRRREVPRVRTEPEFTSARIRRSAADFGCLKQENEEVFELLLRNGADPNSTDTKGSTSLHVIALCLENMMETSFVFGNNDNQSVNIDAQDNLGNAPLHLALRCRPMIAPLLERGANPNLANAEGFTPLRDIGRKRRDDGLIELFFEMSAKFHRRVQINARDKKGGRIHLFNGPRRGRRPLGSWRRSVRLRFSLTRMPSSKDDPTKIRSVPRI</sequence>
<dbReference type="SUPFAM" id="SSF48403">
    <property type="entry name" value="Ankyrin repeat"/>
    <property type="match status" value="1"/>
</dbReference>
<dbReference type="AlphaFoldDB" id="A0A6H5IK51"/>
<evidence type="ECO:0000256" key="1">
    <source>
        <dbReference type="ARBA" id="ARBA00022737"/>
    </source>
</evidence>
<keyword evidence="1" id="KW-0677">Repeat</keyword>
<dbReference type="EMBL" id="CADCXV010000846">
    <property type="protein sequence ID" value="CAB0037123.1"/>
    <property type="molecule type" value="Genomic_DNA"/>
</dbReference>
<protein>
    <submittedName>
        <fullName evidence="4">Uncharacterized protein</fullName>
    </submittedName>
</protein>
<gene>
    <name evidence="4" type="ORF">TBRA_LOCUS8960</name>
</gene>
<dbReference type="InterPro" id="IPR050889">
    <property type="entry name" value="Dendritic_Spine_Reg/Scaffold"/>
</dbReference>
<feature type="compositionally biased region" description="Basic residues" evidence="3">
    <location>
        <begin position="96"/>
        <end position="106"/>
    </location>
</feature>
<keyword evidence="2" id="KW-0040">ANK repeat</keyword>
<dbReference type="Pfam" id="PF12796">
    <property type="entry name" value="Ank_2"/>
    <property type="match status" value="1"/>
</dbReference>
<feature type="region of interest" description="Disordered" evidence="3">
    <location>
        <begin position="96"/>
        <end position="117"/>
    </location>
</feature>
<dbReference type="InterPro" id="IPR002110">
    <property type="entry name" value="Ankyrin_rpt"/>
</dbReference>
<proteinExistence type="predicted"/>
<accession>A0A6H5IK51</accession>
<keyword evidence="5" id="KW-1185">Reference proteome</keyword>
<organism evidence="4 5">
    <name type="scientific">Trichogramma brassicae</name>
    <dbReference type="NCBI Taxonomy" id="86971"/>
    <lineage>
        <taxon>Eukaryota</taxon>
        <taxon>Metazoa</taxon>
        <taxon>Ecdysozoa</taxon>
        <taxon>Arthropoda</taxon>
        <taxon>Hexapoda</taxon>
        <taxon>Insecta</taxon>
        <taxon>Pterygota</taxon>
        <taxon>Neoptera</taxon>
        <taxon>Endopterygota</taxon>
        <taxon>Hymenoptera</taxon>
        <taxon>Apocrita</taxon>
        <taxon>Proctotrupomorpha</taxon>
        <taxon>Chalcidoidea</taxon>
        <taxon>Trichogrammatidae</taxon>
        <taxon>Trichogramma</taxon>
    </lineage>
</organism>